<feature type="region of interest" description="Disordered" evidence="1">
    <location>
        <begin position="672"/>
        <end position="700"/>
    </location>
</feature>
<reference evidence="2" key="2">
    <citation type="submission" date="2023-07" db="EMBL/GenBank/DDBJ databases">
        <authorList>
            <consortium name="Lawrence Berkeley National Laboratory"/>
            <person name="Haridas S."/>
            <person name="Hensen N."/>
            <person name="Bonometti L."/>
            <person name="Westerberg I."/>
            <person name="Brannstrom I.O."/>
            <person name="Guillou S."/>
            <person name="Cros-Aarteil S."/>
            <person name="Calhoun S."/>
            <person name="Kuo A."/>
            <person name="Mondo S."/>
            <person name="Pangilinan J."/>
            <person name="Riley R."/>
            <person name="LaButti K."/>
            <person name="Andreopoulos B."/>
            <person name="Lipzen A."/>
            <person name="Chen C."/>
            <person name="Yanf M."/>
            <person name="Daum C."/>
            <person name="Ng V."/>
            <person name="Clum A."/>
            <person name="Steindorff A."/>
            <person name="Ohm R."/>
            <person name="Martin F."/>
            <person name="Silar P."/>
            <person name="Natvig D."/>
            <person name="Lalanne C."/>
            <person name="Gautier V."/>
            <person name="Ament-velasquez S.L."/>
            <person name="Kruys A."/>
            <person name="Hutchinson M.I."/>
            <person name="Powell A.J."/>
            <person name="Barry K."/>
            <person name="Miller A.N."/>
            <person name="Grigoriev I.V."/>
            <person name="Debuchy R."/>
            <person name="Gladieux P."/>
            <person name="Thoren M.H."/>
            <person name="Johannesson H."/>
        </authorList>
    </citation>
    <scope>NUCLEOTIDE SEQUENCE</scope>
    <source>
        <strain evidence="2">FGSC 1904</strain>
    </source>
</reference>
<feature type="compositionally biased region" description="Polar residues" evidence="1">
    <location>
        <begin position="112"/>
        <end position="125"/>
    </location>
</feature>
<dbReference type="AlphaFoldDB" id="A0AAE0NVR2"/>
<feature type="compositionally biased region" description="Low complexity" evidence="1">
    <location>
        <begin position="674"/>
        <end position="688"/>
    </location>
</feature>
<evidence type="ECO:0000256" key="1">
    <source>
        <dbReference type="SAM" id="MobiDB-lite"/>
    </source>
</evidence>
<feature type="region of interest" description="Disordered" evidence="1">
    <location>
        <begin position="481"/>
        <end position="502"/>
    </location>
</feature>
<feature type="compositionally biased region" description="Acidic residues" evidence="1">
    <location>
        <begin position="527"/>
        <end position="549"/>
    </location>
</feature>
<feature type="compositionally biased region" description="Acidic residues" evidence="1">
    <location>
        <begin position="598"/>
        <end position="608"/>
    </location>
</feature>
<evidence type="ECO:0000313" key="3">
    <source>
        <dbReference type="Proteomes" id="UP001281003"/>
    </source>
</evidence>
<feature type="region of interest" description="Disordered" evidence="1">
    <location>
        <begin position="334"/>
        <end position="435"/>
    </location>
</feature>
<feature type="compositionally biased region" description="Low complexity" evidence="1">
    <location>
        <begin position="93"/>
        <end position="110"/>
    </location>
</feature>
<feature type="region of interest" description="Disordered" evidence="1">
    <location>
        <begin position="524"/>
        <end position="608"/>
    </location>
</feature>
<evidence type="ECO:0000313" key="2">
    <source>
        <dbReference type="EMBL" id="KAK3388561.1"/>
    </source>
</evidence>
<dbReference type="Proteomes" id="UP001281003">
    <property type="component" value="Unassembled WGS sequence"/>
</dbReference>
<feature type="compositionally biased region" description="Acidic residues" evidence="1">
    <location>
        <begin position="409"/>
        <end position="421"/>
    </location>
</feature>
<feature type="compositionally biased region" description="Basic and acidic residues" evidence="1">
    <location>
        <begin position="359"/>
        <end position="376"/>
    </location>
</feature>
<dbReference type="EMBL" id="JAUTDP010000015">
    <property type="protein sequence ID" value="KAK3388561.1"/>
    <property type="molecule type" value="Genomic_DNA"/>
</dbReference>
<feature type="compositionally biased region" description="Low complexity" evidence="1">
    <location>
        <begin position="583"/>
        <end position="592"/>
    </location>
</feature>
<keyword evidence="3" id="KW-1185">Reference proteome</keyword>
<sequence>MPLGYNNRAYTVVHIDVDEMRPNSQQSPPCPSSPPTGGFARGFASSPSLAAFARRYRSPPPAHIQRAYRPPTSQMASRSRTGYYHPSPDHNNSRSSVYRSRSPVYNSRSPAYGNSRSPAYHNSHSPAYNHPSPMYNAPSPVFNPTFPVYNPASPVFTPTSPVYRHPSPVFYPTSPAQASGSAYYPASPAYNHPASPAGPAPFSPLYVDDMRNQTPSPHRQQRAHMEQNARGSFYVKSPTFNPSQSPEYPYNSNGSPVFCPTSPSPDYAYNGQMSPDYYRPGNHGHTNTKCVQREEEVREQQRQQKTAMKHLSQMQEWHWTGAEDAMDDWEQGVEQNGRVSPAGYNPVSSPRWSVVSEEEVNHEQEAEKQHAQERAMKHLSQMQEWHWTGDGDEQAARDEHEEQHVAAFSDEEELYDRDDYEGDTRADDLPDYEYYEQQARADDLLDYEYYEELDRMDDAEATKQRQQEKAMEHLAKMEEWHWSDDSEEDVEKNEKVQQQHTVAISEEKKRQLYKSYDCFQQQNWTDDLPDYESYEGDDESYDGGDEMTDAEPKEQDNREKVMRRLSEMQKWHWNEDTHEDEGAAQNKQAQQQPNIVSETEDEDLADYEYYEELDRMSETEAEMEVDTHPSSSDANPYTAIAALNQQHPSGASQSPLSSPEPGQHAEFFPRLSLRVSSRATMSSTSTRTHPLPKRPIGNVGIRKSPRLDKAMWRDKMQRKVAGLVRLCERYVPKGVMEEFEREYVYFASSSFAPPIPRPIQPGRQEMRSSLTSEHNEVENESGSWYYPGWIARLSGCKPQRLERLVENRMNDENSGTSLKEGGPLVLYLLWPLGVPACEDLLLRNTQKTCGNRYYPSWYYPSWARPAASRDYWHVGSVVQRKVHIAEHSGIRPLRFPR</sequence>
<feature type="compositionally biased region" description="Polar residues" evidence="1">
    <location>
        <begin position="71"/>
        <end position="80"/>
    </location>
</feature>
<comment type="caution">
    <text evidence="2">The sequence shown here is derived from an EMBL/GenBank/DDBJ whole genome shotgun (WGS) entry which is preliminary data.</text>
</comment>
<feature type="compositionally biased region" description="Basic and acidic residues" evidence="1">
    <location>
        <begin position="550"/>
        <end position="576"/>
    </location>
</feature>
<accession>A0AAE0NVR2</accession>
<name>A0AAE0NVR2_SORBR</name>
<proteinExistence type="predicted"/>
<reference evidence="2" key="1">
    <citation type="journal article" date="2023" name="Mol. Phylogenet. Evol.">
        <title>Genome-scale phylogeny and comparative genomics of the fungal order Sordariales.</title>
        <authorList>
            <person name="Hensen N."/>
            <person name="Bonometti L."/>
            <person name="Westerberg I."/>
            <person name="Brannstrom I.O."/>
            <person name="Guillou S."/>
            <person name="Cros-Aarteil S."/>
            <person name="Calhoun S."/>
            <person name="Haridas S."/>
            <person name="Kuo A."/>
            <person name="Mondo S."/>
            <person name="Pangilinan J."/>
            <person name="Riley R."/>
            <person name="LaButti K."/>
            <person name="Andreopoulos B."/>
            <person name="Lipzen A."/>
            <person name="Chen C."/>
            <person name="Yan M."/>
            <person name="Daum C."/>
            <person name="Ng V."/>
            <person name="Clum A."/>
            <person name="Steindorff A."/>
            <person name="Ohm R.A."/>
            <person name="Martin F."/>
            <person name="Silar P."/>
            <person name="Natvig D.O."/>
            <person name="Lalanne C."/>
            <person name="Gautier V."/>
            <person name="Ament-Velasquez S.L."/>
            <person name="Kruys A."/>
            <person name="Hutchinson M.I."/>
            <person name="Powell A.J."/>
            <person name="Barry K."/>
            <person name="Miller A.N."/>
            <person name="Grigoriev I.V."/>
            <person name="Debuchy R."/>
            <person name="Gladieux P."/>
            <person name="Hiltunen Thoren M."/>
            <person name="Johannesson H."/>
        </authorList>
    </citation>
    <scope>NUCLEOTIDE SEQUENCE</scope>
    <source>
        <strain evidence="2">FGSC 1904</strain>
    </source>
</reference>
<protein>
    <submittedName>
        <fullName evidence="2">Uncharacterized protein</fullName>
    </submittedName>
</protein>
<feature type="region of interest" description="Disordered" evidence="1">
    <location>
        <begin position="18"/>
        <end position="125"/>
    </location>
</feature>
<organism evidence="2 3">
    <name type="scientific">Sordaria brevicollis</name>
    <dbReference type="NCBI Taxonomy" id="83679"/>
    <lineage>
        <taxon>Eukaryota</taxon>
        <taxon>Fungi</taxon>
        <taxon>Dikarya</taxon>
        <taxon>Ascomycota</taxon>
        <taxon>Pezizomycotina</taxon>
        <taxon>Sordariomycetes</taxon>
        <taxon>Sordariomycetidae</taxon>
        <taxon>Sordariales</taxon>
        <taxon>Sordariaceae</taxon>
        <taxon>Sordaria</taxon>
    </lineage>
</organism>
<feature type="compositionally biased region" description="Basic and acidic residues" evidence="1">
    <location>
        <begin position="394"/>
        <end position="404"/>
    </location>
</feature>
<gene>
    <name evidence="2" type="ORF">B0T20DRAFT_397553</name>
</gene>